<keyword evidence="2 4" id="KW-0413">Isomerase</keyword>
<evidence type="ECO:0000313" key="7">
    <source>
        <dbReference type="EMBL" id="WWX25166.1"/>
    </source>
</evidence>
<dbReference type="Gene3D" id="3.10.290.10">
    <property type="entry name" value="RNA-binding S4 domain"/>
    <property type="match status" value="1"/>
</dbReference>
<dbReference type="RefSeq" id="WP_338737306.1">
    <property type="nucleotide sequence ID" value="NZ_CP146612.1"/>
</dbReference>
<keyword evidence="8" id="KW-1185">Reference proteome</keyword>
<dbReference type="Gene3D" id="3.30.70.1560">
    <property type="entry name" value="Alpha-L RNA-binding motif"/>
    <property type="match status" value="1"/>
</dbReference>
<proteinExistence type="inferred from homology"/>
<evidence type="ECO:0000259" key="6">
    <source>
        <dbReference type="SMART" id="SM00363"/>
    </source>
</evidence>
<feature type="domain" description="RNA-binding S4" evidence="6">
    <location>
        <begin position="14"/>
        <end position="77"/>
    </location>
</feature>
<organism evidence="7 8">
    <name type="scientific">Candidatus Dehalogenimonas loeffleri</name>
    <dbReference type="NCBI Taxonomy" id="3127115"/>
    <lineage>
        <taxon>Bacteria</taxon>
        <taxon>Bacillati</taxon>
        <taxon>Chloroflexota</taxon>
        <taxon>Dehalococcoidia</taxon>
        <taxon>Dehalococcoidales</taxon>
        <taxon>Dehalococcoidaceae</taxon>
        <taxon>Dehalogenimonas</taxon>
    </lineage>
</organism>
<comment type="similarity">
    <text evidence="1 4">Belongs to the pseudouridine synthase RsuA family.</text>
</comment>
<dbReference type="Gene3D" id="3.30.70.580">
    <property type="entry name" value="Pseudouridine synthase I, catalytic domain, N-terminal subdomain"/>
    <property type="match status" value="1"/>
</dbReference>
<keyword evidence="3" id="KW-0694">RNA-binding</keyword>
<accession>A0ABZ2J2N1</accession>
<dbReference type="Pfam" id="PF00849">
    <property type="entry name" value="PseudoU_synth_2"/>
    <property type="match status" value="1"/>
</dbReference>
<dbReference type="InterPro" id="IPR002942">
    <property type="entry name" value="S4_RNA-bd"/>
</dbReference>
<dbReference type="InterPro" id="IPR050343">
    <property type="entry name" value="RsuA_PseudoU_synthase"/>
</dbReference>
<dbReference type="SMART" id="SM00363">
    <property type="entry name" value="S4"/>
    <property type="match status" value="1"/>
</dbReference>
<dbReference type="GO" id="GO:0016853">
    <property type="term" value="F:isomerase activity"/>
    <property type="evidence" value="ECO:0007669"/>
    <property type="project" value="UniProtKB-KW"/>
</dbReference>
<dbReference type="CDD" id="cd00165">
    <property type="entry name" value="S4"/>
    <property type="match status" value="1"/>
</dbReference>
<dbReference type="PANTHER" id="PTHR47683">
    <property type="entry name" value="PSEUDOURIDINE SYNTHASE FAMILY PROTEIN-RELATED"/>
    <property type="match status" value="1"/>
</dbReference>
<evidence type="ECO:0000256" key="1">
    <source>
        <dbReference type="ARBA" id="ARBA00008348"/>
    </source>
</evidence>
<dbReference type="PANTHER" id="PTHR47683:SF2">
    <property type="entry name" value="RNA-BINDING S4 DOMAIN-CONTAINING PROTEIN"/>
    <property type="match status" value="1"/>
</dbReference>
<dbReference type="NCBIfam" id="TIGR00093">
    <property type="entry name" value="pseudouridine synthase"/>
    <property type="match status" value="1"/>
</dbReference>
<dbReference type="EC" id="5.4.99.-" evidence="4"/>
<reference evidence="7 8" key="1">
    <citation type="submission" date="2024-03" db="EMBL/GenBank/DDBJ databases">
        <title>A Dehalogenimonas Isolated from Estuarine Sediments Dihaloeliminates Chlorinated Alkanes.</title>
        <authorList>
            <person name="Yang Y."/>
            <person name="Wang H."/>
        </authorList>
    </citation>
    <scope>NUCLEOTIDE SEQUENCE [LARGE SCALE GENOMIC DNA]</scope>
    <source>
        <strain evidence="7 8">W</strain>
    </source>
</reference>
<dbReference type="EMBL" id="CP146612">
    <property type="protein sequence ID" value="WWX25166.1"/>
    <property type="molecule type" value="Genomic_DNA"/>
</dbReference>
<dbReference type="PROSITE" id="PS50889">
    <property type="entry name" value="S4"/>
    <property type="match status" value="1"/>
</dbReference>
<evidence type="ECO:0000313" key="8">
    <source>
        <dbReference type="Proteomes" id="UP001375370"/>
    </source>
</evidence>
<dbReference type="InterPro" id="IPR036986">
    <property type="entry name" value="S4_RNA-bd_sf"/>
</dbReference>
<name>A0ABZ2J2N1_9CHLR</name>
<gene>
    <name evidence="7" type="ORF">V8247_07855</name>
</gene>
<dbReference type="Proteomes" id="UP001375370">
    <property type="component" value="Chromosome"/>
</dbReference>
<dbReference type="InterPro" id="IPR018496">
    <property type="entry name" value="PsdUridine_synth_RsuA/RluB_CS"/>
</dbReference>
<dbReference type="SUPFAM" id="SSF55174">
    <property type="entry name" value="Alpha-L RNA-binding motif"/>
    <property type="match status" value="1"/>
</dbReference>
<dbReference type="SUPFAM" id="SSF55120">
    <property type="entry name" value="Pseudouridine synthase"/>
    <property type="match status" value="1"/>
</dbReference>
<dbReference type="InterPro" id="IPR000748">
    <property type="entry name" value="PsdUridine_synth_RsuA/RluB/E/F"/>
</dbReference>
<dbReference type="CDD" id="cd02870">
    <property type="entry name" value="PseudoU_synth_RsuA_like"/>
    <property type="match status" value="1"/>
</dbReference>
<dbReference type="InterPro" id="IPR020094">
    <property type="entry name" value="TruA/RsuA/RluB/E/F_N"/>
</dbReference>
<evidence type="ECO:0000256" key="2">
    <source>
        <dbReference type="ARBA" id="ARBA00023235"/>
    </source>
</evidence>
<evidence type="ECO:0000256" key="4">
    <source>
        <dbReference type="RuleBase" id="RU003887"/>
    </source>
</evidence>
<dbReference type="PROSITE" id="PS01149">
    <property type="entry name" value="PSI_RSU"/>
    <property type="match status" value="1"/>
</dbReference>
<dbReference type="InterPro" id="IPR042092">
    <property type="entry name" value="PsdUridine_s_RsuA/RluB/E/F_cat"/>
</dbReference>
<protein>
    <recommendedName>
        <fullName evidence="4">Pseudouridine synthase</fullName>
        <ecNumber evidence="4">5.4.99.-</ecNumber>
    </recommendedName>
</protein>
<dbReference type="InterPro" id="IPR020103">
    <property type="entry name" value="PsdUridine_synth_cat_dom_sf"/>
</dbReference>
<evidence type="ECO:0000256" key="5">
    <source>
        <dbReference type="SAM" id="MobiDB-lite"/>
    </source>
</evidence>
<feature type="region of interest" description="Disordered" evidence="5">
    <location>
        <begin position="246"/>
        <end position="269"/>
    </location>
</feature>
<sequence length="269" mass="29751">MRKTRSSPVAAPGLTLLKALRDAGAGSRRELAEAIKKGQVTVNDIPAEGYNLELANGDIVKLNDQIIELTGTSANKIYLILNKPLGIISTTDDPQGRTTVLDLIPESYRRYQLFPVGRLDENTTGLILLTNDGELTHRLTHPSFGVEKEYLVAINGALTVTDFEKVKEGIVLDDGLSAPAMIHPVLKAPYNYRVIIHEGRKRIVRRLFAALGHQVRILKRIRIGSIELRDLKEGNYRRLSPSEIQRLTRTAAQPPKPNSGLKPGTARSR</sequence>
<dbReference type="InterPro" id="IPR006145">
    <property type="entry name" value="PsdUridine_synth_RsuA/RluA"/>
</dbReference>
<evidence type="ECO:0000256" key="3">
    <source>
        <dbReference type="PROSITE-ProRule" id="PRU00182"/>
    </source>
</evidence>